<organism evidence="4 5">
    <name type="scientific">Candidatus Thermoflexus japonica</name>
    <dbReference type="NCBI Taxonomy" id="2035417"/>
    <lineage>
        <taxon>Bacteria</taxon>
        <taxon>Bacillati</taxon>
        <taxon>Chloroflexota</taxon>
        <taxon>Thermoflexia</taxon>
        <taxon>Thermoflexales</taxon>
        <taxon>Thermoflexaceae</taxon>
        <taxon>Thermoflexus</taxon>
    </lineage>
</organism>
<feature type="transmembrane region" description="Helical" evidence="2">
    <location>
        <begin position="284"/>
        <end position="301"/>
    </location>
</feature>
<comment type="similarity">
    <text evidence="1">Belongs to the EamA transporter family.</text>
</comment>
<feature type="transmembrane region" description="Helical" evidence="2">
    <location>
        <begin position="258"/>
        <end position="278"/>
    </location>
</feature>
<evidence type="ECO:0000313" key="4">
    <source>
        <dbReference type="EMBL" id="GBD08429.1"/>
    </source>
</evidence>
<dbReference type="InterPro" id="IPR000620">
    <property type="entry name" value="EamA_dom"/>
</dbReference>
<feature type="transmembrane region" description="Helical" evidence="2">
    <location>
        <begin position="166"/>
        <end position="185"/>
    </location>
</feature>
<feature type="transmembrane region" description="Helical" evidence="2">
    <location>
        <begin position="38"/>
        <end position="61"/>
    </location>
</feature>
<evidence type="ECO:0000313" key="5">
    <source>
        <dbReference type="Proteomes" id="UP000236642"/>
    </source>
</evidence>
<keyword evidence="2" id="KW-1133">Transmembrane helix</keyword>
<dbReference type="PANTHER" id="PTHR22911:SF76">
    <property type="entry name" value="EAMA DOMAIN-CONTAINING PROTEIN"/>
    <property type="match status" value="1"/>
</dbReference>
<evidence type="ECO:0000256" key="1">
    <source>
        <dbReference type="ARBA" id="ARBA00007362"/>
    </source>
</evidence>
<keyword evidence="2" id="KW-0472">Membrane</keyword>
<dbReference type="PANTHER" id="PTHR22911">
    <property type="entry name" value="ACYL-MALONYL CONDENSING ENZYME-RELATED"/>
    <property type="match status" value="1"/>
</dbReference>
<dbReference type="SUPFAM" id="SSF103481">
    <property type="entry name" value="Multidrug resistance efflux transporter EmrE"/>
    <property type="match status" value="2"/>
</dbReference>
<evidence type="ECO:0000259" key="3">
    <source>
        <dbReference type="Pfam" id="PF00892"/>
    </source>
</evidence>
<sequence length="306" mass="32974">MRNLEKPPVPPYLVLSVGLLAVSMSSIFIRFAQREASSLVIAAYRLTLATLLVLPAALLRYRHELAQVTRRDLFWMALSGVFLALHFVTWITSLEYTTVASSVVLVSLSPVFVAVAAPVFLGEAITSRVVLGILIALAGSVVVGFSDACSWPPLRCTLEGGGRLPVVGNLLALIGAIMVAGYFMIGRRVRSRFSLPVYIGFVYGSAALVCLLIVAGSGLPILGYSPQTYLWMTLVALFPQLIGHSSFNWALRYLPTAVVTVTTLGEPIGSTILAYVILREVPTWVKILGGGLILTGIAIVSQERER</sequence>
<evidence type="ECO:0000256" key="2">
    <source>
        <dbReference type="SAM" id="Phobius"/>
    </source>
</evidence>
<keyword evidence="2" id="KW-0812">Transmembrane</keyword>
<feature type="transmembrane region" description="Helical" evidence="2">
    <location>
        <begin position="12"/>
        <end position="32"/>
    </location>
</feature>
<feature type="domain" description="EamA" evidence="3">
    <location>
        <begin position="13"/>
        <end position="143"/>
    </location>
</feature>
<feature type="transmembrane region" description="Helical" evidence="2">
    <location>
        <begin position="73"/>
        <end position="93"/>
    </location>
</feature>
<feature type="transmembrane region" description="Helical" evidence="2">
    <location>
        <begin position="129"/>
        <end position="146"/>
    </location>
</feature>
<dbReference type="EMBL" id="BEHY01000009">
    <property type="protein sequence ID" value="GBD08429.1"/>
    <property type="molecule type" value="Genomic_DNA"/>
</dbReference>
<proteinExistence type="inferred from homology"/>
<comment type="caution">
    <text evidence="4">The sequence shown here is derived from an EMBL/GenBank/DDBJ whole genome shotgun (WGS) entry which is preliminary data.</text>
</comment>
<dbReference type="Pfam" id="PF00892">
    <property type="entry name" value="EamA"/>
    <property type="match status" value="2"/>
</dbReference>
<dbReference type="Proteomes" id="UP000236642">
    <property type="component" value="Unassembled WGS sequence"/>
</dbReference>
<reference evidence="5" key="1">
    <citation type="submission" date="2017-09" db="EMBL/GenBank/DDBJ databases">
        <title>Metaegenomics of thermophilic ammonia-oxidizing enrichment culture.</title>
        <authorList>
            <person name="Kato S."/>
            <person name="Suzuki K."/>
        </authorList>
    </citation>
    <scope>NUCLEOTIDE SEQUENCE [LARGE SCALE GENOMIC DNA]</scope>
</reference>
<feature type="domain" description="EamA" evidence="3">
    <location>
        <begin position="168"/>
        <end position="301"/>
    </location>
</feature>
<gene>
    <name evidence="4" type="primary">arnE_2</name>
    <name evidence="4" type="ORF">HRbin22_00669</name>
</gene>
<feature type="transmembrane region" description="Helical" evidence="2">
    <location>
        <begin position="99"/>
        <end position="122"/>
    </location>
</feature>
<feature type="transmembrane region" description="Helical" evidence="2">
    <location>
        <begin position="229"/>
        <end position="251"/>
    </location>
</feature>
<feature type="transmembrane region" description="Helical" evidence="2">
    <location>
        <begin position="197"/>
        <end position="223"/>
    </location>
</feature>
<dbReference type="InterPro" id="IPR037185">
    <property type="entry name" value="EmrE-like"/>
</dbReference>
<name>A0A2H5Y4Q3_9CHLR</name>
<dbReference type="AlphaFoldDB" id="A0A2H5Y4Q3"/>
<protein>
    <submittedName>
        <fullName evidence="4">4-amino-4-deoxy-L-arabinose-phosphoundecaprenol flippase subunit ArnE</fullName>
    </submittedName>
</protein>
<dbReference type="Gene3D" id="1.10.3730.20">
    <property type="match status" value="2"/>
</dbReference>
<dbReference type="GO" id="GO:0016020">
    <property type="term" value="C:membrane"/>
    <property type="evidence" value="ECO:0007669"/>
    <property type="project" value="InterPro"/>
</dbReference>
<accession>A0A2H5Y4Q3</accession>